<dbReference type="HOGENOM" id="CLU_021802_11_0_1"/>
<feature type="active site" description="Proton acceptor" evidence="6">
    <location>
        <position position="253"/>
    </location>
</feature>
<feature type="binding site" evidence="7">
    <location>
        <position position="579"/>
    </location>
    <ligand>
        <name>Zn(2+)</name>
        <dbReference type="ChEBI" id="CHEBI:29105"/>
        <label>1</label>
    </ligand>
</feature>
<dbReference type="AlphaFoldDB" id="A0A0A2I7J1"/>
<dbReference type="PROSITE" id="PS00758">
    <property type="entry name" value="ARGE_DAPE_CPG2_1"/>
    <property type="match status" value="1"/>
</dbReference>
<evidence type="ECO:0000256" key="2">
    <source>
        <dbReference type="ARBA" id="ARBA00022670"/>
    </source>
</evidence>
<evidence type="ECO:0000256" key="3">
    <source>
        <dbReference type="ARBA" id="ARBA00022723"/>
    </source>
</evidence>
<gene>
    <name evidence="10" type="ORF">PEX2_050080</name>
</gene>
<dbReference type="RefSeq" id="XP_016597613.1">
    <property type="nucleotide sequence ID" value="XM_016742283.1"/>
</dbReference>
<sequence length="612" mass="66968">MGILIGQFAIGKGRQPRSWDIYNWKVLNQVNPTMKTLALLGLAALPSLALNIPTQQRLFPDTDLSDSQYNPLSNPSTRETCPQPPKVSTPNDGFHSSQIFLSDNAFRARQAERLSRAVQIPTTVGDFMEDPYDEAFEPVVKFQSLLEELFPLVHNRGKVEHINRLGLVFTFEGADTSRKPLLFMAHQDVVPIDDPSDWTHPPFAGVFDGEWIWGRGASDCKNVLIGLLSVVEDLLSQDWKPKRTVLFAFGFDEESHGFLGAGAISAALEKKYGKDSFEFILDEGGMGLQSLGDASDSNGEILYALPAVGEKGSLDLIIDIAVPGGHSSIPPAHTGIGIMAEILYELERKELFPAWLDTNHPAHGMLECQARYSPDHVETWLSEKLVADDPAALGEAVASSRGPAVRYTMQTSQAADLIHGGVKTNALPEKISAVVNYRVALHQTPDELRERAIRLIGPIAESHNLTLRVAFPGVAESTEGGVSDRTLTLSPLSVPLSPAPISPTDPLTSKVWAHFAGVARSVFESHSNPLSKSAAGSKPTVVVTGDVMTGNTDTRFYWALSENIYRWSPSRAGGSLNIHTVDERIRLDVHLEGIMLYYDLIRSFDAWDGKSE</sequence>
<dbReference type="Gene3D" id="3.40.630.10">
    <property type="entry name" value="Zn peptidases"/>
    <property type="match status" value="1"/>
</dbReference>
<dbReference type="OrthoDB" id="3064516at2759"/>
<dbReference type="CDD" id="cd05674">
    <property type="entry name" value="M20_yscS"/>
    <property type="match status" value="1"/>
</dbReference>
<dbReference type="SUPFAM" id="SSF55031">
    <property type="entry name" value="Bacterial exopeptidase dimerisation domain"/>
    <property type="match status" value="1"/>
</dbReference>
<evidence type="ECO:0000256" key="1">
    <source>
        <dbReference type="ARBA" id="ARBA00006247"/>
    </source>
</evidence>
<feature type="binding site" evidence="7">
    <location>
        <position position="219"/>
    </location>
    <ligand>
        <name>Zn(2+)</name>
        <dbReference type="ChEBI" id="CHEBI:29105"/>
        <label>2</label>
    </ligand>
</feature>
<dbReference type="Gene3D" id="3.30.70.360">
    <property type="match status" value="1"/>
</dbReference>
<dbReference type="EMBL" id="JQFZ01000191">
    <property type="protein sequence ID" value="KGO55520.1"/>
    <property type="molecule type" value="Genomic_DNA"/>
</dbReference>
<dbReference type="InterPro" id="IPR047177">
    <property type="entry name" value="Pept_M20A"/>
</dbReference>
<dbReference type="STRING" id="27334.A0A0A2I7J1"/>
<dbReference type="VEuPathDB" id="FungiDB:PEXP_072740"/>
<accession>A0A0A2I7J1</accession>
<name>A0A0A2I7J1_PENEN</name>
<evidence type="ECO:0000256" key="4">
    <source>
        <dbReference type="ARBA" id="ARBA00022801"/>
    </source>
</evidence>
<dbReference type="GO" id="GO:0000328">
    <property type="term" value="C:fungal-type vacuole lumen"/>
    <property type="evidence" value="ECO:0007669"/>
    <property type="project" value="TreeGrafter"/>
</dbReference>
<dbReference type="PIRSF" id="PIRSF037217">
    <property type="entry name" value="Carboxypeptidase_S"/>
    <property type="match status" value="1"/>
</dbReference>
<dbReference type="InterPro" id="IPR036264">
    <property type="entry name" value="Bact_exopeptidase_dim_dom"/>
</dbReference>
<dbReference type="InterPro" id="IPR001261">
    <property type="entry name" value="ArgE/DapE_CS"/>
</dbReference>
<keyword evidence="5 7" id="KW-0862">Zinc</keyword>
<comment type="similarity">
    <text evidence="1">Belongs to the peptidase M20A family.</text>
</comment>
<dbReference type="GeneID" id="27677702"/>
<dbReference type="Proteomes" id="UP000030143">
    <property type="component" value="Unassembled WGS sequence"/>
</dbReference>
<protein>
    <submittedName>
        <fullName evidence="10">Peptidase M20</fullName>
    </submittedName>
</protein>
<keyword evidence="3 7" id="KW-0479">Metal-binding</keyword>
<keyword evidence="4" id="KW-0378">Hydrolase</keyword>
<dbReference type="GO" id="GO:0004181">
    <property type="term" value="F:metallocarboxypeptidase activity"/>
    <property type="evidence" value="ECO:0007669"/>
    <property type="project" value="InterPro"/>
</dbReference>
<dbReference type="Pfam" id="PF07687">
    <property type="entry name" value="M20_dimer"/>
    <property type="match status" value="1"/>
</dbReference>
<feature type="binding site" evidence="7">
    <location>
        <position position="282"/>
    </location>
    <ligand>
        <name>Zn(2+)</name>
        <dbReference type="ChEBI" id="CHEBI:29105"/>
        <label>2</label>
    </ligand>
</feature>
<evidence type="ECO:0000256" key="6">
    <source>
        <dbReference type="PIRSR" id="PIRSR037217-1"/>
    </source>
</evidence>
<dbReference type="GO" id="GO:0046872">
    <property type="term" value="F:metal ion binding"/>
    <property type="evidence" value="ECO:0007669"/>
    <property type="project" value="UniProtKB-KW"/>
</dbReference>
<evidence type="ECO:0000259" key="9">
    <source>
        <dbReference type="Pfam" id="PF07687"/>
    </source>
</evidence>
<feature type="binding site" evidence="7">
    <location>
        <position position="186"/>
    </location>
    <ligand>
        <name>Zn(2+)</name>
        <dbReference type="ChEBI" id="CHEBI:29105"/>
        <label>2</label>
    </ligand>
</feature>
<dbReference type="Gene3D" id="1.10.150.900">
    <property type="match status" value="1"/>
</dbReference>
<feature type="binding site" evidence="7">
    <location>
        <position position="254"/>
    </location>
    <ligand>
        <name>Zn(2+)</name>
        <dbReference type="ChEBI" id="CHEBI:29105"/>
        <label>1</label>
    </ligand>
</feature>
<dbReference type="InterPro" id="IPR017141">
    <property type="entry name" value="Pept_M20_carboxypep"/>
</dbReference>
<organism evidence="10 11">
    <name type="scientific">Penicillium expansum</name>
    <name type="common">Blue mold rot fungus</name>
    <dbReference type="NCBI Taxonomy" id="27334"/>
    <lineage>
        <taxon>Eukaryota</taxon>
        <taxon>Fungi</taxon>
        <taxon>Dikarya</taxon>
        <taxon>Ascomycota</taxon>
        <taxon>Pezizomycotina</taxon>
        <taxon>Eurotiomycetes</taxon>
        <taxon>Eurotiomycetidae</taxon>
        <taxon>Eurotiales</taxon>
        <taxon>Aspergillaceae</taxon>
        <taxon>Penicillium</taxon>
    </lineage>
</organism>
<dbReference type="InterPro" id="IPR011650">
    <property type="entry name" value="Peptidase_M20_dimer"/>
</dbReference>
<dbReference type="PROSITE" id="PS00759">
    <property type="entry name" value="ARGE_DAPE_CPG2_2"/>
    <property type="match status" value="1"/>
</dbReference>
<dbReference type="Pfam" id="PF01546">
    <property type="entry name" value="Peptidase_M20"/>
    <property type="match status" value="1"/>
</dbReference>
<dbReference type="PhylomeDB" id="A0A0A2I7J1"/>
<dbReference type="PANTHER" id="PTHR45962:SF1">
    <property type="entry name" value="N-FATTY-ACYL-AMINO ACID SYNTHASE_HYDROLASE PM20D1"/>
    <property type="match status" value="1"/>
</dbReference>
<feature type="compositionally biased region" description="Polar residues" evidence="8">
    <location>
        <begin position="65"/>
        <end position="81"/>
    </location>
</feature>
<reference evidence="10 11" key="1">
    <citation type="journal article" date="2015" name="Mol. Plant Microbe Interact.">
        <title>Genome, transcriptome, and functional analyses of Penicillium expansum provide new insights into secondary metabolism and pathogenicity.</title>
        <authorList>
            <person name="Ballester A.R."/>
            <person name="Marcet-Houben M."/>
            <person name="Levin E."/>
            <person name="Sela N."/>
            <person name="Selma-Lazaro C."/>
            <person name="Carmona L."/>
            <person name="Wisniewski M."/>
            <person name="Droby S."/>
            <person name="Gonzalez-Candelas L."/>
            <person name="Gabaldon T."/>
        </authorList>
    </citation>
    <scope>NUCLEOTIDE SEQUENCE [LARGE SCALE GENOMIC DNA]</scope>
    <source>
        <strain evidence="10 11">MD-8</strain>
    </source>
</reference>
<comment type="caution">
    <text evidence="10">The sequence shown here is derived from an EMBL/GenBank/DDBJ whole genome shotgun (WGS) entry which is preliminary data.</text>
</comment>
<evidence type="ECO:0000256" key="7">
    <source>
        <dbReference type="PIRSR" id="PIRSR037217-2"/>
    </source>
</evidence>
<dbReference type="InterPro" id="IPR002933">
    <property type="entry name" value="Peptidase_M20"/>
</dbReference>
<dbReference type="GO" id="GO:0051603">
    <property type="term" value="P:proteolysis involved in protein catabolic process"/>
    <property type="evidence" value="ECO:0007669"/>
    <property type="project" value="TreeGrafter"/>
</dbReference>
<feature type="binding site" evidence="7">
    <location>
        <position position="219"/>
    </location>
    <ligand>
        <name>Zn(2+)</name>
        <dbReference type="ChEBI" id="CHEBI:29105"/>
        <label>1</label>
    </ligand>
</feature>
<keyword evidence="11" id="KW-1185">Reference proteome</keyword>
<feature type="active site" evidence="6">
    <location>
        <position position="188"/>
    </location>
</feature>
<dbReference type="PANTHER" id="PTHR45962">
    <property type="entry name" value="N-FATTY-ACYL-AMINO ACID SYNTHASE/HYDROLASE PM20D1"/>
    <property type="match status" value="1"/>
</dbReference>
<evidence type="ECO:0000313" key="11">
    <source>
        <dbReference type="Proteomes" id="UP000030143"/>
    </source>
</evidence>
<evidence type="ECO:0000256" key="8">
    <source>
        <dbReference type="SAM" id="MobiDB-lite"/>
    </source>
</evidence>
<feature type="region of interest" description="Disordered" evidence="8">
    <location>
        <begin position="60"/>
        <end position="89"/>
    </location>
</feature>
<proteinExistence type="inferred from homology"/>
<evidence type="ECO:0000256" key="5">
    <source>
        <dbReference type="ARBA" id="ARBA00022833"/>
    </source>
</evidence>
<keyword evidence="2" id="KW-0645">Protease</keyword>
<evidence type="ECO:0000313" key="10">
    <source>
        <dbReference type="EMBL" id="KGO55520.1"/>
    </source>
</evidence>
<feature type="domain" description="Peptidase M20 dimerisation" evidence="9">
    <location>
        <begin position="308"/>
        <end position="459"/>
    </location>
</feature>
<dbReference type="SUPFAM" id="SSF53187">
    <property type="entry name" value="Zn-dependent exopeptidases"/>
    <property type="match status" value="1"/>
</dbReference>